<dbReference type="PANTHER" id="PTHR34580">
    <property type="match status" value="1"/>
</dbReference>
<reference evidence="3" key="2">
    <citation type="journal article" date="2022" name="Sci. Rep.">
        <title>In silico prediction of the enzymes involved in the degradation of the herbicide molinate by Gulosibacter molinativorax ON4T.</title>
        <authorList>
            <person name="Lopes A.R."/>
            <person name="Bunin E."/>
            <person name="Viana A.T."/>
            <person name="Froufe H."/>
            <person name="Munoz-Merida A."/>
            <person name="Pinho D."/>
            <person name="Figueiredo J."/>
            <person name="Barroso C."/>
            <person name="Vaz-Moreira I."/>
            <person name="Bellanger X."/>
            <person name="Egas C."/>
            <person name="Nunes O.C."/>
        </authorList>
    </citation>
    <scope>NUCLEOTIDE SEQUENCE</scope>
    <source>
        <strain evidence="3">ON4</strain>
    </source>
</reference>
<dbReference type="EMBL" id="PXVD01000003">
    <property type="protein sequence ID" value="MDJ1370136.1"/>
    <property type="molecule type" value="Genomic_DNA"/>
</dbReference>
<evidence type="ECO:0000313" key="4">
    <source>
        <dbReference type="Proteomes" id="UP001170379"/>
    </source>
</evidence>
<dbReference type="RefSeq" id="WP_026935823.1">
    <property type="nucleotide sequence ID" value="NZ_CP028426.1"/>
</dbReference>
<dbReference type="PROSITE" id="PS52050">
    <property type="entry name" value="WYL"/>
    <property type="match status" value="1"/>
</dbReference>
<gene>
    <name evidence="3" type="ORF">C7K25_01910</name>
</gene>
<dbReference type="InterPro" id="IPR051534">
    <property type="entry name" value="CBASS_pafABC_assoc_protein"/>
</dbReference>
<feature type="domain" description="WCX" evidence="2">
    <location>
        <begin position="256"/>
        <end position="334"/>
    </location>
</feature>
<evidence type="ECO:0000259" key="2">
    <source>
        <dbReference type="Pfam" id="PF25583"/>
    </source>
</evidence>
<proteinExistence type="predicted"/>
<protein>
    <submittedName>
        <fullName evidence="3">WYL domain-containing protein</fullName>
    </submittedName>
</protein>
<dbReference type="Pfam" id="PF25583">
    <property type="entry name" value="WCX"/>
    <property type="match status" value="1"/>
</dbReference>
<dbReference type="InterPro" id="IPR026881">
    <property type="entry name" value="WYL_dom"/>
</dbReference>
<comment type="caution">
    <text evidence="3">The sequence shown here is derived from an EMBL/GenBank/DDBJ whole genome shotgun (WGS) entry which is preliminary data.</text>
</comment>
<dbReference type="Proteomes" id="UP001170379">
    <property type="component" value="Unassembled WGS sequence"/>
</dbReference>
<feature type="domain" description="WYL" evidence="1">
    <location>
        <begin position="161"/>
        <end position="225"/>
    </location>
</feature>
<keyword evidence="4" id="KW-1185">Reference proteome</keyword>
<dbReference type="Pfam" id="PF13280">
    <property type="entry name" value="WYL"/>
    <property type="match status" value="1"/>
</dbReference>
<sequence>MAGSSTSARALSPNHERQVRLLLRILESERPLTAAEIYQSVDEYRARYERDGNNSSLEKMFERDRNALAQTGIEIGTVPDPTAPGDRARWRYQVSEDVAGGAVVELTADELLLVDQATTAWLDPSLKAGARQAFVKLLGQADSGGETAASSPRTVVSTHPLFGALRDAVAHRKTIRFEYRKLGSIEVESRVIDALGLFSHHGRWLINGFDHARQAPRNFLLARILSDVTEIDTHDRAYADQAAITATLDEIARQQPVTVAVKARSQAEASLRARARTEALGTSDVAAGDWYELVITDWDLGVLADELAGYGTMIRVIDPPEVADGVRARLQRMLDAHQDRQE</sequence>
<evidence type="ECO:0000259" key="1">
    <source>
        <dbReference type="Pfam" id="PF13280"/>
    </source>
</evidence>
<dbReference type="PANTHER" id="PTHR34580:SF3">
    <property type="entry name" value="PROTEIN PAFB"/>
    <property type="match status" value="1"/>
</dbReference>
<evidence type="ECO:0000313" key="3">
    <source>
        <dbReference type="EMBL" id="MDJ1370136.1"/>
    </source>
</evidence>
<organism evidence="3 4">
    <name type="scientific">Gulosibacter molinativorax</name>
    <dbReference type="NCBI Taxonomy" id="256821"/>
    <lineage>
        <taxon>Bacteria</taxon>
        <taxon>Bacillati</taxon>
        <taxon>Actinomycetota</taxon>
        <taxon>Actinomycetes</taxon>
        <taxon>Micrococcales</taxon>
        <taxon>Microbacteriaceae</taxon>
        <taxon>Gulosibacter</taxon>
    </lineage>
</organism>
<dbReference type="InterPro" id="IPR057727">
    <property type="entry name" value="WCX_dom"/>
</dbReference>
<name>A0ABT7C4K3_9MICO</name>
<accession>A0ABT7C4K3</accession>
<reference evidence="3" key="1">
    <citation type="submission" date="2018-03" db="EMBL/GenBank/DDBJ databases">
        <authorList>
            <person name="Nunes O.C."/>
            <person name="Lopes A.R."/>
            <person name="Froufe H."/>
            <person name="Munoz-Merida A."/>
            <person name="Barroso C."/>
            <person name="Egas C."/>
        </authorList>
    </citation>
    <scope>NUCLEOTIDE SEQUENCE</scope>
    <source>
        <strain evidence="3">ON4</strain>
    </source>
</reference>